<dbReference type="InterPro" id="IPR023828">
    <property type="entry name" value="Peptidase_S8_Ser-AS"/>
</dbReference>
<evidence type="ECO:0000256" key="5">
    <source>
        <dbReference type="ARBA" id="ARBA00022438"/>
    </source>
</evidence>
<feature type="active site" description="Charge relay system" evidence="10">
    <location>
        <position position="43"/>
    </location>
</feature>
<dbReference type="Pfam" id="PF12580">
    <property type="entry name" value="TPPII"/>
    <property type="match status" value="1"/>
</dbReference>
<keyword evidence="7 10" id="KW-0378">Hydrolase</keyword>
<dbReference type="AlphaFoldDB" id="A0A182V5E1"/>
<dbReference type="EnsemblMetazoa" id="AMEM009151-RA">
    <property type="protein sequence ID" value="AMEM009151-PA"/>
    <property type="gene ID" value="AMEM009151"/>
</dbReference>
<evidence type="ECO:0000313" key="15">
    <source>
        <dbReference type="EnsemblMetazoa" id="AMEM009151-PA"/>
    </source>
</evidence>
<keyword evidence="6 10" id="KW-0645">Protease</keyword>
<feature type="domain" description="Peptidase S8/S53" evidence="11">
    <location>
        <begin position="34"/>
        <end position="509"/>
    </location>
</feature>
<dbReference type="FunFam" id="2.60.40.3170:FF:000003">
    <property type="entry name" value="tripeptidyl-peptidase 2"/>
    <property type="match status" value="1"/>
</dbReference>
<dbReference type="InterPro" id="IPR046940">
    <property type="entry name" value="TPPII_Ig-like_sf"/>
</dbReference>
<organism evidence="15 16">
    <name type="scientific">Anopheles merus</name>
    <name type="common">Mosquito</name>
    <dbReference type="NCBI Taxonomy" id="30066"/>
    <lineage>
        <taxon>Eukaryota</taxon>
        <taxon>Metazoa</taxon>
        <taxon>Ecdysozoa</taxon>
        <taxon>Arthropoda</taxon>
        <taxon>Hexapoda</taxon>
        <taxon>Insecta</taxon>
        <taxon>Pterygota</taxon>
        <taxon>Neoptera</taxon>
        <taxon>Endopterygota</taxon>
        <taxon>Diptera</taxon>
        <taxon>Nematocera</taxon>
        <taxon>Culicoidea</taxon>
        <taxon>Culicidae</taxon>
        <taxon>Anophelinae</taxon>
        <taxon>Anopheles</taxon>
    </lineage>
</organism>
<evidence type="ECO:0000256" key="2">
    <source>
        <dbReference type="ARBA" id="ARBA00011073"/>
    </source>
</evidence>
<feature type="active site" description="Charge relay system" evidence="10">
    <location>
        <position position="458"/>
    </location>
</feature>
<dbReference type="Pfam" id="PF00082">
    <property type="entry name" value="Peptidase_S8"/>
    <property type="match status" value="1"/>
</dbReference>
<evidence type="ECO:0000256" key="10">
    <source>
        <dbReference type="PROSITE-ProRule" id="PRU01240"/>
    </source>
</evidence>
<dbReference type="InterPro" id="IPR015500">
    <property type="entry name" value="Peptidase_S8_subtilisin-rel"/>
</dbReference>
<feature type="domain" description="Tripeptidyl-peptidase II first Ig-like" evidence="13">
    <location>
        <begin position="531"/>
        <end position="647"/>
    </location>
</feature>
<evidence type="ECO:0000313" key="16">
    <source>
        <dbReference type="Proteomes" id="UP000075903"/>
    </source>
</evidence>
<evidence type="ECO:0000256" key="9">
    <source>
        <dbReference type="ARBA" id="ARBA00032232"/>
    </source>
</evidence>
<dbReference type="PRINTS" id="PR00723">
    <property type="entry name" value="SUBTILISIN"/>
</dbReference>
<dbReference type="GO" id="GO:0006508">
    <property type="term" value="P:proteolysis"/>
    <property type="evidence" value="ECO:0007669"/>
    <property type="project" value="UniProtKB-KW"/>
</dbReference>
<dbReference type="PROSITE" id="PS00137">
    <property type="entry name" value="SUBTILASE_HIS"/>
    <property type="match status" value="1"/>
</dbReference>
<evidence type="ECO:0000256" key="4">
    <source>
        <dbReference type="ARBA" id="ARBA00020244"/>
    </source>
</evidence>
<dbReference type="PROSITE" id="PS00138">
    <property type="entry name" value="SUBTILASE_SER"/>
    <property type="match status" value="1"/>
</dbReference>
<dbReference type="GO" id="GO:0004177">
    <property type="term" value="F:aminopeptidase activity"/>
    <property type="evidence" value="ECO:0007669"/>
    <property type="project" value="UniProtKB-KW"/>
</dbReference>
<dbReference type="InterPro" id="IPR036852">
    <property type="entry name" value="Peptidase_S8/S53_dom_sf"/>
</dbReference>
<dbReference type="InterPro" id="IPR048383">
    <property type="entry name" value="TPPII_Ig-like-1"/>
</dbReference>
<proteinExistence type="inferred from homology"/>
<dbReference type="InterPro" id="IPR000209">
    <property type="entry name" value="Peptidase_S8/S53_dom"/>
</dbReference>
<dbReference type="SUPFAM" id="SSF52743">
    <property type="entry name" value="Subtilisin-like"/>
    <property type="match status" value="1"/>
</dbReference>
<feature type="active site" description="Charge relay system" evidence="10">
    <location>
        <position position="267"/>
    </location>
</feature>
<dbReference type="PANTHER" id="PTHR43806:SF14">
    <property type="entry name" value="TRIPEPTIDYL-PEPTIDASE 2"/>
    <property type="match status" value="1"/>
</dbReference>
<evidence type="ECO:0000259" key="13">
    <source>
        <dbReference type="Pfam" id="PF21223"/>
    </source>
</evidence>
<evidence type="ECO:0000256" key="8">
    <source>
        <dbReference type="ARBA" id="ARBA00022825"/>
    </source>
</evidence>
<keyword evidence="16" id="KW-1185">Reference proteome</keyword>
<evidence type="ECO:0000259" key="14">
    <source>
        <dbReference type="Pfam" id="PF21316"/>
    </source>
</evidence>
<dbReference type="FunFam" id="3.40.50.200:FF:000003">
    <property type="entry name" value="Tripeptidyl peptidase 2"/>
    <property type="match status" value="1"/>
</dbReference>
<dbReference type="Gene3D" id="6.10.250.3080">
    <property type="match status" value="1"/>
</dbReference>
<reference evidence="15" key="1">
    <citation type="submission" date="2020-05" db="UniProtKB">
        <authorList>
            <consortium name="EnsemblMetazoa"/>
        </authorList>
    </citation>
    <scope>IDENTIFICATION</scope>
    <source>
        <strain evidence="15">MAF</strain>
    </source>
</reference>
<dbReference type="Gene3D" id="2.60.40.3170">
    <property type="match status" value="1"/>
</dbReference>
<dbReference type="InterPro" id="IPR046939">
    <property type="entry name" value="TPPII_C_sf"/>
</dbReference>
<protein>
    <recommendedName>
        <fullName evidence="4">Tripeptidyl-peptidase 2</fullName>
        <ecNumber evidence="3">3.4.14.10</ecNumber>
    </recommendedName>
    <alternativeName>
        <fullName evidence="9">Tripeptidyl aminopeptidase</fullName>
    </alternativeName>
</protein>
<dbReference type="STRING" id="30066.A0A182V5E1"/>
<evidence type="ECO:0000256" key="7">
    <source>
        <dbReference type="ARBA" id="ARBA00022801"/>
    </source>
</evidence>
<dbReference type="FunFam" id="3.40.50.200:FF:000039">
    <property type="entry name" value="Predicted protein"/>
    <property type="match status" value="1"/>
</dbReference>
<evidence type="ECO:0000256" key="3">
    <source>
        <dbReference type="ARBA" id="ARBA00012462"/>
    </source>
</evidence>
<dbReference type="PANTHER" id="PTHR43806">
    <property type="entry name" value="PEPTIDASE S8"/>
    <property type="match status" value="1"/>
</dbReference>
<dbReference type="EC" id="3.4.14.10" evidence="3"/>
<dbReference type="PROSITE" id="PS51892">
    <property type="entry name" value="SUBTILASE"/>
    <property type="match status" value="1"/>
</dbReference>
<evidence type="ECO:0000259" key="11">
    <source>
        <dbReference type="Pfam" id="PF00082"/>
    </source>
</evidence>
<comment type="similarity">
    <text evidence="2 10">Belongs to the peptidase S8 family.</text>
</comment>
<dbReference type="Gene3D" id="1.25.40.710">
    <property type="match status" value="1"/>
</dbReference>
<dbReference type="Pfam" id="PF21316">
    <property type="entry name" value="TPPII_GBD"/>
    <property type="match status" value="1"/>
</dbReference>
<dbReference type="GO" id="GO:0008240">
    <property type="term" value="F:tripeptidyl-peptidase activity"/>
    <property type="evidence" value="ECO:0007669"/>
    <property type="project" value="UniProtKB-EC"/>
</dbReference>
<keyword evidence="5" id="KW-0031">Aminopeptidase</keyword>
<dbReference type="InterPro" id="IPR022398">
    <property type="entry name" value="Peptidase_S8_His-AS"/>
</dbReference>
<dbReference type="InterPro" id="IPR048384">
    <property type="entry name" value="TPPII_GBD"/>
</dbReference>
<comment type="catalytic activity">
    <reaction evidence="1">
        <text>Release of an N-terminal tripeptide from a polypeptide.</text>
        <dbReference type="EC" id="3.4.14.10"/>
    </reaction>
</comment>
<accession>A0A182V5E1</accession>
<keyword evidence="8 10" id="KW-0720">Serine protease</keyword>
<dbReference type="Gene3D" id="3.40.50.200">
    <property type="entry name" value="Peptidase S8/S53 domain"/>
    <property type="match status" value="2"/>
</dbReference>
<dbReference type="VEuPathDB" id="VectorBase:AMEM009151"/>
<dbReference type="GO" id="GO:0004252">
    <property type="term" value="F:serine-type endopeptidase activity"/>
    <property type="evidence" value="ECO:0007669"/>
    <property type="project" value="UniProtKB-UniRule"/>
</dbReference>
<feature type="domain" description="Tripeptidyl-peptidase II galactose-binding" evidence="14">
    <location>
        <begin position="668"/>
        <end position="758"/>
    </location>
</feature>
<name>A0A182V5E1_ANOME</name>
<dbReference type="Proteomes" id="UP000075903">
    <property type="component" value="Unassembled WGS sequence"/>
</dbReference>
<evidence type="ECO:0000256" key="1">
    <source>
        <dbReference type="ARBA" id="ARBA00001910"/>
    </source>
</evidence>
<feature type="domain" description="Tripeptidyl peptidase II second Ig-like" evidence="12">
    <location>
        <begin position="776"/>
        <end position="925"/>
    </location>
</feature>
<dbReference type="GO" id="GO:0005829">
    <property type="term" value="C:cytosol"/>
    <property type="evidence" value="ECO:0007669"/>
    <property type="project" value="TreeGrafter"/>
</dbReference>
<dbReference type="InterPro" id="IPR022229">
    <property type="entry name" value="TPPII_Ig-like-2"/>
</dbReference>
<dbReference type="VEuPathDB" id="VectorBase:AMEM21_001714"/>
<dbReference type="Pfam" id="PF21223">
    <property type="entry name" value="TPPII_Ig-like-1"/>
    <property type="match status" value="1"/>
</dbReference>
<evidence type="ECO:0000256" key="6">
    <source>
        <dbReference type="ARBA" id="ARBA00022670"/>
    </source>
</evidence>
<sequence length="1077" mass="119539">MESIVDVKFPVTSLVPKNETGALSFIRMYPEYDGRDVTIAILDSGVDPRAKGLEHIPGGDVKVIERFDCSGCGDVDTSKTVTASPDGTIVGLSGRKLHLSSTMKSKNVAGSEYRVGLKSVHDLSPSRIRERILTDLKVKTWDDRHKVAVSEAARELSDFEAKNPPTGLTGKDKLAKENLESTLEFLNTCDKKFTDLKTSYDCVLFPTKEGWMAVIDTTEKGDLENAVHVLEYTRSHQVVNLDDFLSVSINVHDEGNVLEVVGVCSSHGTHVASIASGYHPDDPELNGVAPAAKIVSLTIGDGRLESMETGTALVRAIIKVMELCEAGRKIDVINMSYGEHGHWSNSGRVGELMSELVNRYGVVWVASAGNHGPALCTIGTPPDISQPSCVGVGAYVSPEMMEAEYALHQKLPGNVYTWSSRDPCIDGGFGVTVCAPGAAIASVPQFTMSKAQLMNGTSMSAPHVAGSVGLLISGLKQKSIPYTAFSIKRALWNTATKIDYVDKFAQGNGLLNVGKAFDHLTTYCGLIENKLRFAVTVGNNNAKGIHMRHGVLTKIEDFSVNIEPVIFNEKFADAADKINFNVRLTLIPTESWIQCGNYLDLCYSARKISVKVDPSGLAPGVYRASVKAYDSACPEKGVLFEIPVTVVQPHVVDPKTNEFIRSDLPVDCKPHTIIRDFILVPKYATWAVIEMRSADTNDAVGGKFFLHTQQILPMQFCKAMEMQKILPVNGTAPTVQPVRVEGDHIIEICIAKFWSNFGTLPLRYSIKFHGISPLNGSRQIYQMQVTYHLHLTKGYEVAFYTPLFSNILYESEFESQFWMVYDTNKMMVRCGDAYSYDKYEKLEKGDYTIRLQVRHEKKELLEKLTEANMVVNFKLASNSLSVDVYKSYNHVLSGAKKMTSCSMAAGSCRPIYLAPIPSEKLQKAAMPPQCSWLEGSITYAKEDIIKNQMDKQKQLLLDACQRKFVALCKLKVLQNAFDAQDASQPDYTEELEQLYGDVGKFIEYTDSKVLLLTIWHAFSLKQHGRMLKYLNKLYEEKLSRDILEEILTVVDEKKWSHVRKQLSKIIVSSNPQGYRPF</sequence>
<dbReference type="InterPro" id="IPR050131">
    <property type="entry name" value="Peptidase_S8_subtilisin-like"/>
</dbReference>
<evidence type="ECO:0000259" key="12">
    <source>
        <dbReference type="Pfam" id="PF12580"/>
    </source>
</evidence>